<evidence type="ECO:0008006" key="3">
    <source>
        <dbReference type="Google" id="ProtNLM"/>
    </source>
</evidence>
<sequence length="303" mass="35711">MVGEMQFDKIGIIIVMFAPKNGDIENVKIIAEYYKGVIVDNSRTRNFDADNVGMMKYVFLGENTGIANAQNVGLRYLGMLEELNYVLFFDQDSRVGKEYPLSMVTEYEKIKKRVTNLGLLGPTVVEIGTQQEYNSIFHTYQVSDDGFEKRRDIISSGSIVECCVIKDVGYMLSTLFIDFVDYEWCWRAEAKGYVVGITRNVCINHKVGVSDMNIWRYKVQIWSPFRYFYQFRNHLWLCALPYVPFQWKVAVSIKHLIRLLYFPLFVPNGWKCWKNMLRGVFAFQKHHKDFKEEVKYYYKYKKN</sequence>
<evidence type="ECO:0000313" key="2">
    <source>
        <dbReference type="Proteomes" id="UP000706891"/>
    </source>
</evidence>
<dbReference type="RefSeq" id="WP_205105505.1">
    <property type="nucleotide sequence ID" value="NZ_JACJJG010000070.1"/>
</dbReference>
<reference evidence="1" key="1">
    <citation type="submission" date="2020-08" db="EMBL/GenBank/DDBJ databases">
        <authorList>
            <person name="Cejkova D."/>
            <person name="Kubasova T."/>
            <person name="Jahodarova E."/>
            <person name="Rychlik I."/>
        </authorList>
    </citation>
    <scope>NUCLEOTIDE SEQUENCE</scope>
    <source>
        <strain evidence="1">An824</strain>
    </source>
</reference>
<accession>A0A939B827</accession>
<protein>
    <recommendedName>
        <fullName evidence="3">Rhamnosyltransferase</fullName>
    </recommendedName>
</protein>
<keyword evidence="2" id="KW-1185">Reference proteome</keyword>
<gene>
    <name evidence="1" type="ORF">H6A34_10675</name>
</gene>
<dbReference type="InterPro" id="IPR029044">
    <property type="entry name" value="Nucleotide-diphossugar_trans"/>
</dbReference>
<dbReference type="Gene3D" id="3.90.550.10">
    <property type="entry name" value="Spore Coat Polysaccharide Biosynthesis Protein SpsA, Chain A"/>
    <property type="match status" value="1"/>
</dbReference>
<comment type="caution">
    <text evidence="1">The sequence shown here is derived from an EMBL/GenBank/DDBJ whole genome shotgun (WGS) entry which is preliminary data.</text>
</comment>
<dbReference type="AlphaFoldDB" id="A0A939B827"/>
<proteinExistence type="predicted"/>
<dbReference type="Proteomes" id="UP000706891">
    <property type="component" value="Unassembled WGS sequence"/>
</dbReference>
<organism evidence="1 2">
    <name type="scientific">Marseilla massiliensis</name>
    <dbReference type="NCBI Taxonomy" id="1841864"/>
    <lineage>
        <taxon>Bacteria</taxon>
        <taxon>Pseudomonadati</taxon>
        <taxon>Bacteroidota</taxon>
        <taxon>Bacteroidia</taxon>
        <taxon>Bacteroidales</taxon>
        <taxon>Prevotellaceae</taxon>
        <taxon>Marseilla</taxon>
    </lineage>
</organism>
<name>A0A939B827_9BACT</name>
<evidence type="ECO:0000313" key="1">
    <source>
        <dbReference type="EMBL" id="MBM6674335.1"/>
    </source>
</evidence>
<dbReference type="SUPFAM" id="SSF53448">
    <property type="entry name" value="Nucleotide-diphospho-sugar transferases"/>
    <property type="match status" value="1"/>
</dbReference>
<reference evidence="1" key="2">
    <citation type="journal article" date="2021" name="Sci. Rep.">
        <title>The distribution of antibiotic resistance genes in chicken gut microbiota commensals.</title>
        <authorList>
            <person name="Juricova H."/>
            <person name="Matiasovicova J."/>
            <person name="Kubasova T."/>
            <person name="Cejkova D."/>
            <person name="Rychlik I."/>
        </authorList>
    </citation>
    <scope>NUCLEOTIDE SEQUENCE</scope>
    <source>
        <strain evidence="1">An824</strain>
    </source>
</reference>
<dbReference type="EMBL" id="JACJJG010000070">
    <property type="protein sequence ID" value="MBM6674335.1"/>
    <property type="molecule type" value="Genomic_DNA"/>
</dbReference>